<dbReference type="AlphaFoldDB" id="A0A0W1R3B3"/>
<evidence type="ECO:0000313" key="2">
    <source>
        <dbReference type="Proteomes" id="UP000054387"/>
    </source>
</evidence>
<comment type="caution">
    <text evidence="1">The sequence shown here is derived from an EMBL/GenBank/DDBJ whole genome shotgun (WGS) entry which is preliminary data.</text>
</comment>
<proteinExistence type="predicted"/>
<name>A0A0W1R3B3_9EURY</name>
<reference evidence="1 2" key="1">
    <citation type="submission" date="2015-12" db="EMBL/GenBank/DDBJ databases">
        <title>Haloprofundus marisrubri gen. nov., sp. nov., an extremely halophilic archaeon isolated from the Discovery deep brine-seawater interface in the Red Sea.</title>
        <authorList>
            <person name="Zhang G."/>
            <person name="Stingl U."/>
            <person name="Rashid M."/>
        </authorList>
    </citation>
    <scope>NUCLEOTIDE SEQUENCE [LARGE SCALE GENOMIC DNA]</scope>
    <source>
        <strain evidence="1 2">SB9</strain>
    </source>
</reference>
<organism evidence="1 2">
    <name type="scientific">Haloprofundus marisrubri</name>
    <dbReference type="NCBI Taxonomy" id="1514971"/>
    <lineage>
        <taxon>Archaea</taxon>
        <taxon>Methanobacteriati</taxon>
        <taxon>Methanobacteriota</taxon>
        <taxon>Stenosarchaea group</taxon>
        <taxon>Halobacteria</taxon>
        <taxon>Halobacteriales</taxon>
        <taxon>Haloferacaceae</taxon>
        <taxon>Haloprofundus</taxon>
    </lineage>
</organism>
<sequence>MSAAHNTRQVADTELPGGGFSVPFGNGEQCHNGSGYRLTWHPARGRIKIAFFRVATDDRVALLQHIRTITISQRQASDCQLDDVVSLDDVPTELLALMKAAGYTPAEEVSAE</sequence>
<keyword evidence="2" id="KW-1185">Reference proteome</keyword>
<dbReference type="RefSeq" id="WP_058583493.1">
    <property type="nucleotide sequence ID" value="NZ_LOPU01000039.1"/>
</dbReference>
<dbReference type="Proteomes" id="UP000054387">
    <property type="component" value="Unassembled WGS sequence"/>
</dbReference>
<gene>
    <name evidence="1" type="ORF">AUR64_02125</name>
</gene>
<protein>
    <submittedName>
        <fullName evidence="1">Uncharacterized protein</fullName>
    </submittedName>
</protein>
<evidence type="ECO:0000313" key="1">
    <source>
        <dbReference type="EMBL" id="KTG07801.1"/>
    </source>
</evidence>
<dbReference type="EMBL" id="LOPU01000039">
    <property type="protein sequence ID" value="KTG07801.1"/>
    <property type="molecule type" value="Genomic_DNA"/>
</dbReference>
<accession>A0A0W1R3B3</accession>